<reference evidence="2" key="1">
    <citation type="submission" date="2020-05" db="EMBL/GenBank/DDBJ databases">
        <authorList>
            <person name="Chiriac C."/>
            <person name="Salcher M."/>
            <person name="Ghai R."/>
            <person name="Kavagutti S V."/>
        </authorList>
    </citation>
    <scope>NUCLEOTIDE SEQUENCE</scope>
</reference>
<sequence>MPADLLGVLVQVLAFVLVIVASALIPASRVGQVAT</sequence>
<keyword evidence="1" id="KW-1133">Transmembrane helix</keyword>
<evidence type="ECO:0000256" key="1">
    <source>
        <dbReference type="SAM" id="Phobius"/>
    </source>
</evidence>
<dbReference type="AlphaFoldDB" id="A0A6J5ZSF0"/>
<feature type="transmembrane region" description="Helical" evidence="1">
    <location>
        <begin position="6"/>
        <end position="25"/>
    </location>
</feature>
<evidence type="ECO:0000313" key="2">
    <source>
        <dbReference type="EMBL" id="CAB4343570.1"/>
    </source>
</evidence>
<gene>
    <name evidence="2" type="ORF">UFOPK3522_00846</name>
</gene>
<name>A0A6J5ZSF0_9ZZZZ</name>
<proteinExistence type="predicted"/>
<accession>A0A6J5ZSF0</accession>
<protein>
    <submittedName>
        <fullName evidence="2">Unannotated protein</fullName>
    </submittedName>
</protein>
<keyword evidence="1" id="KW-0472">Membrane</keyword>
<keyword evidence="1" id="KW-0812">Transmembrane</keyword>
<dbReference type="EMBL" id="CAESAO010000062">
    <property type="protein sequence ID" value="CAB4343570.1"/>
    <property type="molecule type" value="Genomic_DNA"/>
</dbReference>
<organism evidence="2">
    <name type="scientific">freshwater metagenome</name>
    <dbReference type="NCBI Taxonomy" id="449393"/>
    <lineage>
        <taxon>unclassified sequences</taxon>
        <taxon>metagenomes</taxon>
        <taxon>ecological metagenomes</taxon>
    </lineage>
</organism>